<name>A0ABQ9ET33_TEGGR</name>
<gene>
    <name evidence="6" type="ORF">KUTeg_015615</name>
</gene>
<evidence type="ECO:0000313" key="7">
    <source>
        <dbReference type="Proteomes" id="UP001217089"/>
    </source>
</evidence>
<dbReference type="PANTHER" id="PTHR22923">
    <property type="entry name" value="CEREBELLIN-RELATED"/>
    <property type="match status" value="1"/>
</dbReference>
<reference evidence="6 7" key="1">
    <citation type="submission" date="2022-12" db="EMBL/GenBank/DDBJ databases">
        <title>Chromosome-level genome of Tegillarca granosa.</title>
        <authorList>
            <person name="Kim J."/>
        </authorList>
    </citation>
    <scope>NUCLEOTIDE SEQUENCE [LARGE SCALE GENOMIC DNA]</scope>
    <source>
        <strain evidence="6">Teg-2019</strain>
        <tissue evidence="6">Adductor muscle</tissue>
    </source>
</reference>
<dbReference type="InterPro" id="IPR050822">
    <property type="entry name" value="Cerebellin_Synaptic_Org"/>
</dbReference>
<organism evidence="6 7">
    <name type="scientific">Tegillarca granosa</name>
    <name type="common">Malaysian cockle</name>
    <name type="synonym">Anadara granosa</name>
    <dbReference type="NCBI Taxonomy" id="220873"/>
    <lineage>
        <taxon>Eukaryota</taxon>
        <taxon>Metazoa</taxon>
        <taxon>Spiralia</taxon>
        <taxon>Lophotrochozoa</taxon>
        <taxon>Mollusca</taxon>
        <taxon>Bivalvia</taxon>
        <taxon>Autobranchia</taxon>
        <taxon>Pteriomorphia</taxon>
        <taxon>Arcoida</taxon>
        <taxon>Arcoidea</taxon>
        <taxon>Arcidae</taxon>
        <taxon>Tegillarca</taxon>
    </lineage>
</organism>
<evidence type="ECO:0000256" key="2">
    <source>
        <dbReference type="ARBA" id="ARBA00022525"/>
    </source>
</evidence>
<keyword evidence="3" id="KW-0732">Signal</keyword>
<keyword evidence="7" id="KW-1185">Reference proteome</keyword>
<comment type="caution">
    <text evidence="6">The sequence shown here is derived from an EMBL/GenBank/DDBJ whole genome shotgun (WGS) entry which is preliminary data.</text>
</comment>
<dbReference type="InterPro" id="IPR008983">
    <property type="entry name" value="Tumour_necrosis_fac-like_dom"/>
</dbReference>
<comment type="subcellular location">
    <subcellularLocation>
        <location evidence="1">Secreted</location>
    </subcellularLocation>
</comment>
<dbReference type="EMBL" id="JARBDR010000793">
    <property type="protein sequence ID" value="KAJ8307531.1"/>
    <property type="molecule type" value="Genomic_DNA"/>
</dbReference>
<keyword evidence="4" id="KW-0175">Coiled coil</keyword>
<evidence type="ECO:0000256" key="1">
    <source>
        <dbReference type="ARBA" id="ARBA00004613"/>
    </source>
</evidence>
<dbReference type="PRINTS" id="PR00007">
    <property type="entry name" value="COMPLEMNTC1Q"/>
</dbReference>
<feature type="coiled-coil region" evidence="4">
    <location>
        <begin position="8"/>
        <end position="70"/>
    </location>
</feature>
<dbReference type="InterPro" id="IPR001073">
    <property type="entry name" value="C1q_dom"/>
</dbReference>
<keyword evidence="2" id="KW-0964">Secreted</keyword>
<dbReference type="PROSITE" id="PS50871">
    <property type="entry name" value="C1Q"/>
    <property type="match status" value="1"/>
</dbReference>
<accession>A0ABQ9ET33</accession>
<dbReference type="SUPFAM" id="SSF49842">
    <property type="entry name" value="TNF-like"/>
    <property type="match status" value="1"/>
</dbReference>
<dbReference type="Pfam" id="PF00386">
    <property type="entry name" value="C1q"/>
    <property type="match status" value="1"/>
</dbReference>
<dbReference type="SMART" id="SM00110">
    <property type="entry name" value="C1Q"/>
    <property type="match status" value="1"/>
</dbReference>
<dbReference type="PANTHER" id="PTHR22923:SF116">
    <property type="entry name" value="C1Q DOMAIN-CONTAINING PROTEIN"/>
    <property type="match status" value="1"/>
</dbReference>
<sequence>MRSVVRGLSDQQEEFRVLKKQFQALRNEVKQEKLKNKKLSKTIKKVELQNAELQTKLEETEIKFGELQKYFTTNTVVTKYQPKSSVTFPNNGTKRLPYMIQKYNHSSKYKRQQRSPFKFPRMLVGPDRVNVRADQTLRFIRTDVNIGECYHSSTGVFSCNTAGIYVFFYNLMCNIDNYISTSLVKNGKQLNQCVCDGQSARYIPCSIATIVNYNIGDSIWVRVEASDPPTSSSFGSENSFSGFLLYQDNN</sequence>
<evidence type="ECO:0000259" key="5">
    <source>
        <dbReference type="PROSITE" id="PS50871"/>
    </source>
</evidence>
<proteinExistence type="predicted"/>
<evidence type="ECO:0000313" key="6">
    <source>
        <dbReference type="EMBL" id="KAJ8307531.1"/>
    </source>
</evidence>
<dbReference type="Proteomes" id="UP001217089">
    <property type="component" value="Unassembled WGS sequence"/>
</dbReference>
<evidence type="ECO:0000256" key="3">
    <source>
        <dbReference type="ARBA" id="ARBA00022729"/>
    </source>
</evidence>
<feature type="domain" description="C1q" evidence="5">
    <location>
        <begin position="110"/>
        <end position="250"/>
    </location>
</feature>
<evidence type="ECO:0000256" key="4">
    <source>
        <dbReference type="SAM" id="Coils"/>
    </source>
</evidence>
<dbReference type="Gene3D" id="2.60.120.40">
    <property type="match status" value="1"/>
</dbReference>
<protein>
    <recommendedName>
        <fullName evidence="5">C1q domain-containing protein</fullName>
    </recommendedName>
</protein>